<evidence type="ECO:0000313" key="2">
    <source>
        <dbReference type="Proteomes" id="UP000324800"/>
    </source>
</evidence>
<dbReference type="Proteomes" id="UP000324800">
    <property type="component" value="Unassembled WGS sequence"/>
</dbReference>
<accession>A0A5J4X6D8</accession>
<name>A0A5J4X6D8_9EUKA</name>
<dbReference type="AlphaFoldDB" id="A0A5J4X6D8"/>
<sequence>MRFFNGIANIRRKILGGIKHAAYWVAPTLHKVLNTISGPVGMIHPGIDGSLGAGANLVGAVDRLINKQ</sequence>
<dbReference type="EMBL" id="SNRW01000176">
    <property type="protein sequence ID" value="KAA6402837.1"/>
    <property type="molecule type" value="Genomic_DNA"/>
</dbReference>
<organism evidence="1 2">
    <name type="scientific">Streblomastix strix</name>
    <dbReference type="NCBI Taxonomy" id="222440"/>
    <lineage>
        <taxon>Eukaryota</taxon>
        <taxon>Metamonada</taxon>
        <taxon>Preaxostyla</taxon>
        <taxon>Oxymonadida</taxon>
        <taxon>Streblomastigidae</taxon>
        <taxon>Streblomastix</taxon>
    </lineage>
</organism>
<reference evidence="1 2" key="1">
    <citation type="submission" date="2019-03" db="EMBL/GenBank/DDBJ databases">
        <title>Single cell metagenomics reveals metabolic interactions within the superorganism composed of flagellate Streblomastix strix and complex community of Bacteroidetes bacteria on its surface.</title>
        <authorList>
            <person name="Treitli S.C."/>
            <person name="Kolisko M."/>
            <person name="Husnik F."/>
            <person name="Keeling P."/>
            <person name="Hampl V."/>
        </authorList>
    </citation>
    <scope>NUCLEOTIDE SEQUENCE [LARGE SCALE GENOMIC DNA]</scope>
    <source>
        <strain evidence="1">ST1C</strain>
    </source>
</reference>
<protein>
    <submittedName>
        <fullName evidence="1">Uncharacterized protein</fullName>
    </submittedName>
</protein>
<proteinExistence type="predicted"/>
<evidence type="ECO:0000313" key="1">
    <source>
        <dbReference type="EMBL" id="KAA6402837.1"/>
    </source>
</evidence>
<comment type="caution">
    <text evidence="1">The sequence shown here is derived from an EMBL/GenBank/DDBJ whole genome shotgun (WGS) entry which is preliminary data.</text>
</comment>
<gene>
    <name evidence="1" type="ORF">EZS28_001635</name>
</gene>